<gene>
    <name evidence="1" type="ORF">QJU93_06025</name>
</gene>
<dbReference type="AlphaFoldDB" id="A0AAJ6P0R4"/>
<comment type="caution">
    <text evidence="1">The sequence shown here is derived from an EMBL/GenBank/DDBJ whole genome shotgun (WGS) entry which is preliminary data.</text>
</comment>
<sequence>MINIEIIENSPKGHNDLLLEIPELIGKKILDSYYLILASEGKRKRGNAKYTLVQLLTFWYQKITQLKEGQIIYLPIDFNDEYTAGLKVEKDQDLILSYGYSLKICGYSVNPLDPSNYYNKVTDFQAENDNVLIVKQQNVEECLKGLIDRLER</sequence>
<evidence type="ECO:0000313" key="1">
    <source>
        <dbReference type="EMBL" id="MDP8172909.1"/>
    </source>
</evidence>
<dbReference type="RefSeq" id="WP_306373991.1">
    <property type="nucleotide sequence ID" value="NZ_JASAYK010000003.1"/>
</dbReference>
<organism evidence="1 2">
    <name type="scientific">Phocoenobacter skyensis</name>
    <dbReference type="NCBI Taxonomy" id="97481"/>
    <lineage>
        <taxon>Bacteria</taxon>
        <taxon>Pseudomonadati</taxon>
        <taxon>Pseudomonadota</taxon>
        <taxon>Gammaproteobacteria</taxon>
        <taxon>Pasteurellales</taxon>
        <taxon>Pasteurellaceae</taxon>
        <taxon>Phocoenobacter</taxon>
    </lineage>
</organism>
<dbReference type="Proteomes" id="UP001236239">
    <property type="component" value="Unassembled WGS sequence"/>
</dbReference>
<dbReference type="EMBL" id="JASAYQ010000008">
    <property type="protein sequence ID" value="MDP8172909.1"/>
    <property type="molecule type" value="Genomic_DNA"/>
</dbReference>
<accession>A0AAJ6P0R4</accession>
<protein>
    <submittedName>
        <fullName evidence="1">Uncharacterized protein</fullName>
    </submittedName>
</protein>
<reference evidence="1" key="1">
    <citation type="journal article" date="2023" name="Front. Microbiol.">
        <title>Phylogeography and host specificity of Pasteurellaceae pathogenic to sea-farmed fish in the north-east Atlantic.</title>
        <authorList>
            <person name="Gulla S."/>
            <person name="Colquhoun D.J."/>
            <person name="Olsen A.B."/>
            <person name="Spilsberg B."/>
            <person name="Lagesen K."/>
            <person name="Aakesson C.P."/>
            <person name="Strom S."/>
            <person name="Manji F."/>
            <person name="Birkbeck T.H."/>
            <person name="Nilsen H.K."/>
        </authorList>
    </citation>
    <scope>NUCLEOTIDE SEQUENCE</scope>
    <source>
        <strain evidence="1">TW16_20</strain>
    </source>
</reference>
<evidence type="ECO:0000313" key="2">
    <source>
        <dbReference type="Proteomes" id="UP001236239"/>
    </source>
</evidence>
<name>A0AAJ6P0R4_9PAST</name>
<proteinExistence type="predicted"/>